<accession>A0A0J6CD51</accession>
<dbReference type="SUPFAM" id="SSF88697">
    <property type="entry name" value="PUA domain-like"/>
    <property type="match status" value="1"/>
</dbReference>
<gene>
    <name evidence="2" type="ORF">BBN53_11335</name>
    <name evidence="3" type="ORF">ERS370011_00289</name>
</gene>
<sequence length="203" mass="22374">MSRIPLFPLTNALFPDGVLRLRVFEIRYLDMIKRCLAEGQPFGVVILLAGQEVRTPDGMEVLAPVGTLAHIEHWQQPMPALYELRCRGGERFQLAGCERGRYGLWTGQAQAIAADPVEPVPETLREAVGALGRLIAGLQRQGHDDADMPVAPPYRLDEAGWVADRWCELLPLAPADKARLLALRDPVARLREVAGDLAARGLL</sequence>
<dbReference type="KEGG" id="bpdz:BBN53_11335"/>
<dbReference type="EMBL" id="CP016440">
    <property type="protein sequence ID" value="ANY16435.1"/>
    <property type="molecule type" value="Genomic_DNA"/>
</dbReference>
<dbReference type="Pfam" id="PF02190">
    <property type="entry name" value="LON_substr_bdg"/>
    <property type="match status" value="1"/>
</dbReference>
<protein>
    <submittedName>
        <fullName evidence="2">Peptidase S16</fullName>
    </submittedName>
    <submittedName>
        <fullName evidence="3">Uncharacterized protein, similar to the N-terminal domain of Lon protease</fullName>
    </submittedName>
</protein>
<evidence type="ECO:0000259" key="1">
    <source>
        <dbReference type="SMART" id="SM00464"/>
    </source>
</evidence>
<accession>A0A0M7CBM1</accession>
<dbReference type="RefSeq" id="WP_043209295.1">
    <property type="nucleotide sequence ID" value="NZ_CAJGUP010000119.1"/>
</dbReference>
<dbReference type="AlphaFoldDB" id="A0A0J6CD51"/>
<feature type="domain" description="Lon N-terminal" evidence="1">
    <location>
        <begin position="3"/>
        <end position="199"/>
    </location>
</feature>
<dbReference type="GO" id="GO:0006508">
    <property type="term" value="P:proteolysis"/>
    <property type="evidence" value="ECO:0007669"/>
    <property type="project" value="UniProtKB-KW"/>
</dbReference>
<dbReference type="InterPro" id="IPR046336">
    <property type="entry name" value="Lon_prtase_N_sf"/>
</dbReference>
<dbReference type="Proteomes" id="UP000092950">
    <property type="component" value="Chromosome"/>
</dbReference>
<name>A0A0J6CD51_9BORD</name>
<dbReference type="GO" id="GO:0008233">
    <property type="term" value="F:peptidase activity"/>
    <property type="evidence" value="ECO:0007669"/>
    <property type="project" value="UniProtKB-KW"/>
</dbReference>
<keyword evidence="5" id="KW-1185">Reference proteome</keyword>
<evidence type="ECO:0000313" key="4">
    <source>
        <dbReference type="Proteomes" id="UP000053096"/>
    </source>
</evidence>
<dbReference type="Gene3D" id="2.30.130.40">
    <property type="entry name" value="LON domain-like"/>
    <property type="match status" value="1"/>
</dbReference>
<evidence type="ECO:0000313" key="3">
    <source>
        <dbReference type="EMBL" id="CUI36945.1"/>
    </source>
</evidence>
<dbReference type="Gene3D" id="1.10.4060.10">
    <property type="entry name" value="BPP1347 like domain"/>
    <property type="match status" value="1"/>
</dbReference>
<dbReference type="PANTHER" id="PTHR46732:SF8">
    <property type="entry name" value="ATP-DEPENDENT PROTEASE LA (LON) DOMAIN PROTEIN"/>
    <property type="match status" value="1"/>
</dbReference>
<proteinExistence type="predicted"/>
<dbReference type="SMART" id="SM00464">
    <property type="entry name" value="LON"/>
    <property type="match status" value="1"/>
</dbReference>
<evidence type="ECO:0000313" key="5">
    <source>
        <dbReference type="Proteomes" id="UP000092950"/>
    </source>
</evidence>
<dbReference type="EMBL" id="CYTV01000001">
    <property type="protein sequence ID" value="CUI36945.1"/>
    <property type="molecule type" value="Genomic_DNA"/>
</dbReference>
<dbReference type="InterPro" id="IPR003111">
    <property type="entry name" value="Lon_prtase_N"/>
</dbReference>
<dbReference type="Proteomes" id="UP000053096">
    <property type="component" value="Unassembled WGS sequence"/>
</dbReference>
<keyword evidence="3" id="KW-0645">Protease</keyword>
<evidence type="ECO:0000313" key="2">
    <source>
        <dbReference type="EMBL" id="ANY16435.1"/>
    </source>
</evidence>
<reference evidence="3 4" key="1">
    <citation type="submission" date="2015-09" db="EMBL/GenBank/DDBJ databases">
        <authorList>
            <person name="Jackson K.R."/>
            <person name="Lunt B.L."/>
            <person name="Fisher J.N.B."/>
            <person name="Gardner A.V."/>
            <person name="Bailey M.E."/>
            <person name="Deus L.M."/>
            <person name="Earl A.S."/>
            <person name="Gibby P.D."/>
            <person name="Hartmann K.A."/>
            <person name="Liu J.E."/>
            <person name="Manci A.M."/>
            <person name="Nielsen D.A."/>
            <person name="Solomon M.B."/>
            <person name="Breakwell D.P."/>
            <person name="Burnett S.H."/>
            <person name="Grose J.H."/>
        </authorList>
    </citation>
    <scope>NUCLEOTIDE SEQUENCE [LARGE SCALE GENOMIC DNA]</scope>
    <source>
        <strain evidence="3 4">2789STDY5608636</strain>
    </source>
</reference>
<dbReference type="InterPro" id="IPR015947">
    <property type="entry name" value="PUA-like_sf"/>
</dbReference>
<dbReference type="OrthoDB" id="8558970at2"/>
<organism evidence="3 4">
    <name type="scientific">Bordetella pseudohinzii</name>
    <dbReference type="NCBI Taxonomy" id="1331258"/>
    <lineage>
        <taxon>Bacteria</taxon>
        <taxon>Pseudomonadati</taxon>
        <taxon>Pseudomonadota</taxon>
        <taxon>Betaproteobacteria</taxon>
        <taxon>Burkholderiales</taxon>
        <taxon>Alcaligenaceae</taxon>
        <taxon>Bordetella</taxon>
    </lineage>
</organism>
<reference evidence="2 5" key="2">
    <citation type="submission" date="2016-07" db="EMBL/GenBank/DDBJ databases">
        <title>Complete genome sequences of Bordetella pseudohinzii.</title>
        <authorList>
            <person name="Spilker T."/>
            <person name="Darrah R."/>
            <person name="LiPuma J.J."/>
        </authorList>
    </citation>
    <scope>NUCLEOTIDE SEQUENCE [LARGE SCALE GENOMIC DNA]</scope>
    <source>
        <strain evidence="2 5">HI4681</strain>
    </source>
</reference>
<dbReference type="PANTHER" id="PTHR46732">
    <property type="entry name" value="ATP-DEPENDENT PROTEASE LA (LON) DOMAIN PROTEIN"/>
    <property type="match status" value="1"/>
</dbReference>
<keyword evidence="3" id="KW-0378">Hydrolase</keyword>